<comment type="caution">
    <text evidence="4">The sequence shown here is derived from an EMBL/GenBank/DDBJ whole genome shotgun (WGS) entry which is preliminary data.</text>
</comment>
<evidence type="ECO:0000313" key="4">
    <source>
        <dbReference type="EMBL" id="HIV02481.1"/>
    </source>
</evidence>
<evidence type="ECO:0000259" key="3">
    <source>
        <dbReference type="Pfam" id="PF24894"/>
    </source>
</evidence>
<proteinExistence type="inferred from homology"/>
<dbReference type="InterPro" id="IPR029044">
    <property type="entry name" value="Nucleotide-diphossugar_trans"/>
</dbReference>
<reference evidence="4" key="1">
    <citation type="submission" date="2020-10" db="EMBL/GenBank/DDBJ databases">
        <authorList>
            <person name="Gilroy R."/>
        </authorList>
    </citation>
    <scope>NUCLEOTIDE SEQUENCE</scope>
    <source>
        <strain evidence="4">4920</strain>
    </source>
</reference>
<evidence type="ECO:0000256" key="1">
    <source>
        <dbReference type="ARBA" id="ARBA00010443"/>
    </source>
</evidence>
<dbReference type="PANTHER" id="PTHR43523:SF6">
    <property type="entry name" value="GLYCOGEN BIOSYNTHESIS PROTEIN GLGD"/>
    <property type="match status" value="1"/>
</dbReference>
<accession>A0A9D1NGN8</accession>
<organism evidence="4 5">
    <name type="scientific">Candidatus Aphodoplasma excrementigallinarum</name>
    <dbReference type="NCBI Taxonomy" id="2840673"/>
    <lineage>
        <taxon>Bacteria</taxon>
        <taxon>Bacillati</taxon>
        <taxon>Bacillota</taxon>
        <taxon>Clostridia</taxon>
        <taxon>Eubacteriales</taxon>
        <taxon>Candidatus Aphodoplasma</taxon>
    </lineage>
</organism>
<dbReference type="InterPro" id="IPR011004">
    <property type="entry name" value="Trimer_LpxA-like_sf"/>
</dbReference>
<name>A0A9D1NGN8_9FIRM</name>
<dbReference type="SUPFAM" id="SSF51161">
    <property type="entry name" value="Trimeric LpxA-like enzymes"/>
    <property type="match status" value="1"/>
</dbReference>
<keyword evidence="4" id="KW-0808">Transferase</keyword>
<keyword evidence="2" id="KW-0320">Glycogen biosynthesis</keyword>
<dbReference type="PANTHER" id="PTHR43523">
    <property type="entry name" value="GLUCOSE-1-PHOSPHATE ADENYLYLTRANSFERASE-RELATED"/>
    <property type="match status" value="1"/>
</dbReference>
<dbReference type="Proteomes" id="UP000886743">
    <property type="component" value="Unassembled WGS sequence"/>
</dbReference>
<dbReference type="Pfam" id="PF24894">
    <property type="entry name" value="Hexapep_GlmU"/>
    <property type="match status" value="1"/>
</dbReference>
<dbReference type="Gene3D" id="2.160.10.10">
    <property type="entry name" value="Hexapeptide repeat proteins"/>
    <property type="match status" value="1"/>
</dbReference>
<comment type="similarity">
    <text evidence="1">Belongs to the bacterial/plant glucose-1-phosphate adenylyltransferase family.</text>
</comment>
<feature type="non-terminal residue" evidence="4">
    <location>
        <position position="1"/>
    </location>
</feature>
<dbReference type="AlphaFoldDB" id="A0A9D1NGN8"/>
<protein>
    <submittedName>
        <fullName evidence="4">Glucose-1-phosphate adenylyltransferase subunit GlgD</fullName>
    </submittedName>
</protein>
<evidence type="ECO:0000256" key="2">
    <source>
        <dbReference type="ARBA" id="ARBA00023056"/>
    </source>
</evidence>
<reference evidence="4" key="2">
    <citation type="journal article" date="2021" name="PeerJ">
        <title>Extensive microbial diversity within the chicken gut microbiome revealed by metagenomics and culture.</title>
        <authorList>
            <person name="Gilroy R."/>
            <person name="Ravi A."/>
            <person name="Getino M."/>
            <person name="Pursley I."/>
            <person name="Horton D.L."/>
            <person name="Alikhan N.F."/>
            <person name="Baker D."/>
            <person name="Gharbi K."/>
            <person name="Hall N."/>
            <person name="Watson M."/>
            <person name="Adriaenssens E.M."/>
            <person name="Foster-Nyarko E."/>
            <person name="Jarju S."/>
            <person name="Secka A."/>
            <person name="Antonio M."/>
            <person name="Oren A."/>
            <person name="Chaudhuri R.R."/>
            <person name="La Ragione R."/>
            <person name="Hildebrand F."/>
            <person name="Pallen M.J."/>
        </authorList>
    </citation>
    <scope>NUCLEOTIDE SEQUENCE</scope>
    <source>
        <strain evidence="4">4920</strain>
    </source>
</reference>
<evidence type="ECO:0000313" key="5">
    <source>
        <dbReference type="Proteomes" id="UP000886743"/>
    </source>
</evidence>
<dbReference type="CDD" id="cd04651">
    <property type="entry name" value="LbH_G1P_AT_C"/>
    <property type="match status" value="1"/>
</dbReference>
<dbReference type="InterPro" id="IPR011831">
    <property type="entry name" value="ADP-Glc_PPase"/>
</dbReference>
<keyword evidence="4" id="KW-0548">Nucleotidyltransferase</keyword>
<gene>
    <name evidence="4" type="ORF">IAC74_02810</name>
</gene>
<dbReference type="InterPro" id="IPR056818">
    <property type="entry name" value="GlmU/GlgC-like_hexapep"/>
</dbReference>
<feature type="domain" description="Glucose-1-phosphate adenylyltransferase/Bifunctional protein GlmU-like C-terminal hexapeptide" evidence="3">
    <location>
        <begin position="99"/>
        <end position="172"/>
    </location>
</feature>
<sequence length="188" mass="21103">PKGNKVSMDAYICERSFLINTIENCIAHGEHDWVMDVLVKNVSRLKIYGYQFDGYVGRVDTIDSYYQNNMNFLKPEIRRELFSSTAKIYTKVKDQVPTHYGDHAKVVDSMVADGCMIDGTVENSVIFRGVHIGRGATVKNSIVMQNSVIQENCFVENVVLDKEVTLLAGKTVMGQPNYPFVIAKGNVI</sequence>
<dbReference type="GO" id="GO:0005978">
    <property type="term" value="P:glycogen biosynthetic process"/>
    <property type="evidence" value="ECO:0007669"/>
    <property type="project" value="UniProtKB-KW"/>
</dbReference>
<dbReference type="EMBL" id="DVOF01000084">
    <property type="protein sequence ID" value="HIV02481.1"/>
    <property type="molecule type" value="Genomic_DNA"/>
</dbReference>
<dbReference type="GO" id="GO:0008878">
    <property type="term" value="F:glucose-1-phosphate adenylyltransferase activity"/>
    <property type="evidence" value="ECO:0007669"/>
    <property type="project" value="InterPro"/>
</dbReference>
<dbReference type="Gene3D" id="3.90.550.10">
    <property type="entry name" value="Spore Coat Polysaccharide Biosynthesis Protein SpsA, Chain A"/>
    <property type="match status" value="1"/>
</dbReference>
<dbReference type="SUPFAM" id="SSF53448">
    <property type="entry name" value="Nucleotide-diphospho-sugar transferases"/>
    <property type="match status" value="1"/>
</dbReference>